<evidence type="ECO:0000256" key="1">
    <source>
        <dbReference type="SAM" id="MobiDB-lite"/>
    </source>
</evidence>
<keyword evidence="4" id="KW-1185">Reference proteome</keyword>
<evidence type="ECO:0000313" key="4">
    <source>
        <dbReference type="Proteomes" id="UP000733744"/>
    </source>
</evidence>
<accession>A0ABY3CFK4</accession>
<dbReference type="InterPro" id="IPR025511">
    <property type="entry name" value="DUF4398"/>
</dbReference>
<comment type="caution">
    <text evidence="3">The sequence shown here is derived from an EMBL/GenBank/DDBJ whole genome shotgun (WGS) entry which is preliminary data.</text>
</comment>
<reference evidence="3 4" key="1">
    <citation type="journal article" date="2019" name="Antonie Van Leeuwenhoek">
        <title>Description of 'Ca. Methylobacter oryzae' KRF1, a novel species from the environmentally important Methylobacter clade 2.</title>
        <authorList>
            <person name="Khatri K."/>
            <person name="Mohite J.A."/>
            <person name="Pandit P.S."/>
            <person name="Bahulikar R."/>
            <person name="Rahalkar M.C."/>
        </authorList>
    </citation>
    <scope>NUCLEOTIDE SEQUENCE [LARGE SCALE GENOMIC DNA]</scope>
    <source>
        <strain evidence="3 4">KRF1</strain>
    </source>
</reference>
<dbReference type="EMBL" id="RYFG02000024">
    <property type="protein sequence ID" value="TRX00918.1"/>
    <property type="molecule type" value="Genomic_DNA"/>
</dbReference>
<feature type="region of interest" description="Disordered" evidence="1">
    <location>
        <begin position="105"/>
        <end position="126"/>
    </location>
</feature>
<dbReference type="RefSeq" id="WP_127028960.1">
    <property type="nucleotide sequence ID" value="NZ_RYFG02000024.1"/>
</dbReference>
<evidence type="ECO:0000259" key="2">
    <source>
        <dbReference type="Pfam" id="PF14346"/>
    </source>
</evidence>
<dbReference type="Pfam" id="PF14346">
    <property type="entry name" value="DUF4398"/>
    <property type="match status" value="1"/>
</dbReference>
<proteinExistence type="predicted"/>
<dbReference type="Proteomes" id="UP000733744">
    <property type="component" value="Unassembled WGS sequence"/>
</dbReference>
<name>A0ABY3CFK4_9GAMM</name>
<dbReference type="PROSITE" id="PS51257">
    <property type="entry name" value="PROKAR_LIPOPROTEIN"/>
    <property type="match status" value="1"/>
</dbReference>
<sequence>MRKLCRLSTYQVMAGVAAVVLISGCASVPAPIEQMDIAKAALSNANRASGDEFAPQQFELAKTKMEAAKRAMQEKNYRYARQLAEQVQVDAELAAIMARSAKAQRTAGALQENNRELQQEIEHDAQ</sequence>
<dbReference type="Gene3D" id="1.20.1270.390">
    <property type="match status" value="1"/>
</dbReference>
<feature type="domain" description="DUF4398" evidence="2">
    <location>
        <begin position="33"/>
        <end position="108"/>
    </location>
</feature>
<gene>
    <name evidence="3" type="ORF">EKO24_004780</name>
</gene>
<evidence type="ECO:0000313" key="3">
    <source>
        <dbReference type="EMBL" id="TRX00918.1"/>
    </source>
</evidence>
<protein>
    <submittedName>
        <fullName evidence="3">DUF4398 domain-containing protein</fullName>
    </submittedName>
</protein>
<organism evidence="3 4">
    <name type="scientific">Candidatus Methylobacter oryzae</name>
    <dbReference type="NCBI Taxonomy" id="2497749"/>
    <lineage>
        <taxon>Bacteria</taxon>
        <taxon>Pseudomonadati</taxon>
        <taxon>Pseudomonadota</taxon>
        <taxon>Gammaproteobacteria</taxon>
        <taxon>Methylococcales</taxon>
        <taxon>Methylococcaceae</taxon>
        <taxon>Methylobacter</taxon>
    </lineage>
</organism>
<feature type="compositionally biased region" description="Basic and acidic residues" evidence="1">
    <location>
        <begin position="113"/>
        <end position="126"/>
    </location>
</feature>